<evidence type="ECO:0000313" key="2">
    <source>
        <dbReference type="Proteomes" id="UP000609802"/>
    </source>
</evidence>
<proteinExistence type="predicted"/>
<reference evidence="2" key="1">
    <citation type="journal article" date="2019" name="Int. J. Syst. Evol. Microbiol.">
        <title>The Global Catalogue of Microorganisms (GCM) 10K type strain sequencing project: providing services to taxonomists for standard genome sequencing and annotation.</title>
        <authorList>
            <consortium name="The Broad Institute Genomics Platform"/>
            <consortium name="The Broad Institute Genome Sequencing Center for Infectious Disease"/>
            <person name="Wu L."/>
            <person name="Ma J."/>
        </authorList>
    </citation>
    <scope>NUCLEOTIDE SEQUENCE [LARGE SCALE GENOMIC DNA]</scope>
    <source>
        <strain evidence="2">KCTC 42443</strain>
    </source>
</reference>
<dbReference type="Proteomes" id="UP000609802">
    <property type="component" value="Unassembled WGS sequence"/>
</dbReference>
<name>A0ABQ3IMD9_9RHOB</name>
<protein>
    <recommendedName>
        <fullName evidence="3">XRE family transcriptional regulator</fullName>
    </recommendedName>
</protein>
<dbReference type="EMBL" id="BNCH01000001">
    <property type="protein sequence ID" value="GHE88501.1"/>
    <property type="molecule type" value="Genomic_DNA"/>
</dbReference>
<organism evidence="1 2">
    <name type="scientific">Aliiroseovarius zhejiangensis</name>
    <dbReference type="NCBI Taxonomy" id="1632025"/>
    <lineage>
        <taxon>Bacteria</taxon>
        <taxon>Pseudomonadati</taxon>
        <taxon>Pseudomonadota</taxon>
        <taxon>Alphaproteobacteria</taxon>
        <taxon>Rhodobacterales</taxon>
        <taxon>Paracoccaceae</taxon>
        <taxon>Aliiroseovarius</taxon>
    </lineage>
</organism>
<evidence type="ECO:0000313" key="1">
    <source>
        <dbReference type="EMBL" id="GHE88501.1"/>
    </source>
</evidence>
<dbReference type="RefSeq" id="WP_191284962.1">
    <property type="nucleotide sequence ID" value="NZ_BNCH01000001.1"/>
</dbReference>
<comment type="caution">
    <text evidence="1">The sequence shown here is derived from an EMBL/GenBank/DDBJ whole genome shotgun (WGS) entry which is preliminary data.</text>
</comment>
<gene>
    <name evidence="1" type="ORF">GCM10016455_05790</name>
</gene>
<accession>A0ABQ3IMD9</accession>
<keyword evidence="2" id="KW-1185">Reference proteome</keyword>
<evidence type="ECO:0008006" key="3">
    <source>
        <dbReference type="Google" id="ProtNLM"/>
    </source>
</evidence>
<sequence>MSNSDWRQRLEEAIAESGKSMRSISIASGNGPGYVHSIIVEGKDPTISNLIAVCDTIPTSIIYILHGHDVTPEDAEILDLLHRHPDKRSAIQSLISSK</sequence>